<dbReference type="Pfam" id="PF07690">
    <property type="entry name" value="MFS_1"/>
    <property type="match status" value="1"/>
</dbReference>
<dbReference type="Gene3D" id="1.20.1250.20">
    <property type="entry name" value="MFS general substrate transporter like domains"/>
    <property type="match status" value="1"/>
</dbReference>
<evidence type="ECO:0000313" key="9">
    <source>
        <dbReference type="Proteomes" id="UP000030752"/>
    </source>
</evidence>
<dbReference type="eggNOG" id="KOG2533">
    <property type="taxonomic scope" value="Eukaryota"/>
</dbReference>
<evidence type="ECO:0000313" key="8">
    <source>
        <dbReference type="EMBL" id="ETN39768.1"/>
    </source>
</evidence>
<feature type="transmembrane region" description="Helical" evidence="7">
    <location>
        <begin position="222"/>
        <end position="243"/>
    </location>
</feature>
<dbReference type="EMBL" id="KB822721">
    <property type="protein sequence ID" value="ETN39768.1"/>
    <property type="molecule type" value="Genomic_DNA"/>
</dbReference>
<dbReference type="InterPro" id="IPR011701">
    <property type="entry name" value="MFS"/>
</dbReference>
<dbReference type="InterPro" id="IPR036259">
    <property type="entry name" value="MFS_trans_sf"/>
</dbReference>
<dbReference type="GO" id="GO:0016020">
    <property type="term" value="C:membrane"/>
    <property type="evidence" value="ECO:0007669"/>
    <property type="project" value="UniProtKB-SubCell"/>
</dbReference>
<evidence type="ECO:0000256" key="6">
    <source>
        <dbReference type="SAM" id="MobiDB-lite"/>
    </source>
</evidence>
<feature type="transmembrane region" description="Helical" evidence="7">
    <location>
        <begin position="359"/>
        <end position="378"/>
    </location>
</feature>
<evidence type="ECO:0000256" key="5">
    <source>
        <dbReference type="ARBA" id="ARBA00023136"/>
    </source>
</evidence>
<comment type="subcellular location">
    <subcellularLocation>
        <location evidence="1">Membrane</location>
        <topology evidence="1">Multi-pass membrane protein</topology>
    </subcellularLocation>
</comment>
<dbReference type="AlphaFoldDB" id="W2RVG8"/>
<dbReference type="GeneID" id="19973333"/>
<feature type="transmembrane region" description="Helical" evidence="7">
    <location>
        <begin position="330"/>
        <end position="350"/>
    </location>
</feature>
<organism evidence="8 9">
    <name type="scientific">Cyphellophora europaea (strain CBS 101466)</name>
    <name type="common">Phialophora europaea</name>
    <dbReference type="NCBI Taxonomy" id="1220924"/>
    <lineage>
        <taxon>Eukaryota</taxon>
        <taxon>Fungi</taxon>
        <taxon>Dikarya</taxon>
        <taxon>Ascomycota</taxon>
        <taxon>Pezizomycotina</taxon>
        <taxon>Eurotiomycetes</taxon>
        <taxon>Chaetothyriomycetidae</taxon>
        <taxon>Chaetothyriales</taxon>
        <taxon>Cyphellophoraceae</taxon>
        <taxon>Cyphellophora</taxon>
    </lineage>
</organism>
<dbReference type="InParanoid" id="W2RVG8"/>
<keyword evidence="9" id="KW-1185">Reference proteome</keyword>
<dbReference type="PANTHER" id="PTHR43791:SF7">
    <property type="entry name" value="MAJOR FACILITATOR SUPERFAMILY (MFS) PROFILE DOMAIN-CONTAINING PROTEIN"/>
    <property type="match status" value="1"/>
</dbReference>
<evidence type="ECO:0000256" key="4">
    <source>
        <dbReference type="ARBA" id="ARBA00022989"/>
    </source>
</evidence>
<dbReference type="SUPFAM" id="SSF103473">
    <property type="entry name" value="MFS general substrate transporter"/>
    <property type="match status" value="1"/>
</dbReference>
<evidence type="ECO:0008006" key="10">
    <source>
        <dbReference type="Google" id="ProtNLM"/>
    </source>
</evidence>
<keyword evidence="5 7" id="KW-0472">Membrane</keyword>
<feature type="transmembrane region" description="Helical" evidence="7">
    <location>
        <begin position="420"/>
        <end position="438"/>
    </location>
</feature>
<feature type="region of interest" description="Disordered" evidence="6">
    <location>
        <begin position="1"/>
        <end position="23"/>
    </location>
</feature>
<keyword evidence="3 7" id="KW-0812">Transmembrane</keyword>
<dbReference type="HOGENOM" id="CLU_001265_0_5_1"/>
<proteinExistence type="predicted"/>
<evidence type="ECO:0000256" key="3">
    <source>
        <dbReference type="ARBA" id="ARBA00022692"/>
    </source>
</evidence>
<feature type="transmembrane region" description="Helical" evidence="7">
    <location>
        <begin position="450"/>
        <end position="474"/>
    </location>
</feature>
<keyword evidence="2" id="KW-0813">Transport</keyword>
<evidence type="ECO:0000256" key="1">
    <source>
        <dbReference type="ARBA" id="ARBA00004141"/>
    </source>
</evidence>
<protein>
    <recommendedName>
        <fullName evidence="10">Major facilitator superfamily (MFS) profile domain-containing protein</fullName>
    </recommendedName>
</protein>
<dbReference type="GO" id="GO:0022857">
    <property type="term" value="F:transmembrane transporter activity"/>
    <property type="evidence" value="ECO:0007669"/>
    <property type="project" value="InterPro"/>
</dbReference>
<feature type="transmembrane region" description="Helical" evidence="7">
    <location>
        <begin position="134"/>
        <end position="157"/>
    </location>
</feature>
<keyword evidence="4 7" id="KW-1133">Transmembrane helix</keyword>
<feature type="transmembrane region" description="Helical" evidence="7">
    <location>
        <begin position="390"/>
        <end position="408"/>
    </location>
</feature>
<reference evidence="8 9" key="1">
    <citation type="submission" date="2013-03" db="EMBL/GenBank/DDBJ databases">
        <title>The Genome Sequence of Phialophora europaea CBS 101466.</title>
        <authorList>
            <consortium name="The Broad Institute Genomics Platform"/>
            <person name="Cuomo C."/>
            <person name="de Hoog S."/>
            <person name="Gorbushina A."/>
            <person name="Walker B."/>
            <person name="Young S.K."/>
            <person name="Zeng Q."/>
            <person name="Gargeya S."/>
            <person name="Fitzgerald M."/>
            <person name="Haas B."/>
            <person name="Abouelleil A."/>
            <person name="Allen A.W."/>
            <person name="Alvarado L."/>
            <person name="Arachchi H.M."/>
            <person name="Berlin A.M."/>
            <person name="Chapman S.B."/>
            <person name="Gainer-Dewar J."/>
            <person name="Goldberg J."/>
            <person name="Griggs A."/>
            <person name="Gujja S."/>
            <person name="Hansen M."/>
            <person name="Howarth C."/>
            <person name="Imamovic A."/>
            <person name="Ireland A."/>
            <person name="Larimer J."/>
            <person name="McCowan C."/>
            <person name="Murphy C."/>
            <person name="Pearson M."/>
            <person name="Poon T.W."/>
            <person name="Priest M."/>
            <person name="Roberts A."/>
            <person name="Saif S."/>
            <person name="Shea T."/>
            <person name="Sisk P."/>
            <person name="Sykes S."/>
            <person name="Wortman J."/>
            <person name="Nusbaum C."/>
            <person name="Birren B."/>
        </authorList>
    </citation>
    <scope>NUCLEOTIDE SEQUENCE [LARGE SCALE GENOMIC DNA]</scope>
    <source>
        <strain evidence="8 9">CBS 101466</strain>
    </source>
</reference>
<dbReference type="VEuPathDB" id="FungiDB:HMPREF1541_05994"/>
<gene>
    <name evidence="8" type="ORF">HMPREF1541_05994</name>
</gene>
<dbReference type="Proteomes" id="UP000030752">
    <property type="component" value="Unassembled WGS sequence"/>
</dbReference>
<accession>W2RVG8</accession>
<dbReference type="PANTHER" id="PTHR43791">
    <property type="entry name" value="PERMEASE-RELATED"/>
    <property type="match status" value="1"/>
</dbReference>
<name>W2RVG8_CYPE1</name>
<feature type="transmembrane region" description="Helical" evidence="7">
    <location>
        <begin position="190"/>
        <end position="210"/>
    </location>
</feature>
<sequence length="520" mass="59390">MSVEGHRTSQSTPAEGTDSIGSKKEPMTELHAVSTVDKGDVIEVSDYTAEQYAKIRWKVDRHVMPLLFFIDGIQIVDKNALSIQALFGLRQDTGLVGQQYQWLTTIFYLTYLLGQFPSVYIMQRWKLGMSLSTYMFCWGTVLICISASQNFATLMALRALQGFFECPVKPGFLLLTGAWYRTDEHSSRSIIWQSSEGLMAIICNLILYGIAQHAEKHSGIDAWRTVSLFLGSLTIVGSIWSFYSLGSPHEVRWLNADEKRIATARVIQNGAGQDTTGKRWDWAQVFEALRDPQFYFSFFNTLLANIPNGGITTFSFLMYQTFGFSSYESMLWGLPRLAVYVIVFILVALYTQKFQNQRLYIMILCCLLPFVGMLVMSLLPNIPEYKWIKWAMFMLTVVFSLSIFLAWSLMPSNILGKTKYSFTSASTLIAYCVGNMVGSQVFRTKDAPRYVVGTVVCSVCFGLQALLILCWRFYYMYENKRRDRLMAEQGISKEDQERLAKELGEQGKTDRENIYIRYAM</sequence>
<dbReference type="RefSeq" id="XP_008718553.1">
    <property type="nucleotide sequence ID" value="XM_008720331.1"/>
</dbReference>
<evidence type="ECO:0000256" key="2">
    <source>
        <dbReference type="ARBA" id="ARBA00022448"/>
    </source>
</evidence>
<evidence type="ECO:0000256" key="7">
    <source>
        <dbReference type="SAM" id="Phobius"/>
    </source>
</evidence>
<dbReference type="OrthoDB" id="6730379at2759"/>
<feature type="transmembrane region" description="Helical" evidence="7">
    <location>
        <begin position="100"/>
        <end position="122"/>
    </location>
</feature>